<accession>A0A8T3YJG6</accession>
<comment type="caution">
    <text evidence="2">The sequence shown here is derived from an EMBL/GenBank/DDBJ whole genome shotgun (WGS) entry which is preliminary data.</text>
</comment>
<dbReference type="EMBL" id="JACQPB010000004">
    <property type="protein sequence ID" value="MBI4209952.1"/>
    <property type="molecule type" value="Genomic_DNA"/>
</dbReference>
<dbReference type="AlphaFoldDB" id="A0A8T3YJG6"/>
<evidence type="ECO:0000313" key="2">
    <source>
        <dbReference type="EMBL" id="MBI4209952.1"/>
    </source>
</evidence>
<organism evidence="2 3">
    <name type="scientific">Candidatus Iainarchaeum sp</name>
    <dbReference type="NCBI Taxonomy" id="3101447"/>
    <lineage>
        <taxon>Archaea</taxon>
        <taxon>Candidatus Iainarchaeota</taxon>
        <taxon>Candidatus Iainarchaeia</taxon>
        <taxon>Candidatus Iainarchaeales</taxon>
        <taxon>Candidatus Iainarchaeaceae</taxon>
        <taxon>Candidatus Iainarchaeum</taxon>
    </lineage>
</organism>
<dbReference type="Proteomes" id="UP000732298">
    <property type="component" value="Unassembled WGS sequence"/>
</dbReference>
<protein>
    <submittedName>
        <fullName evidence="2">Uncharacterized protein</fullName>
    </submittedName>
</protein>
<sequence>MVAEQAQVGSQASAQAEGNQASASAQAEASVSAGGLRFRQFQEGVGDLFFNVRKALTFRQESKVQLLKDRNEKLRERQKEWLGSKSKAVSMARAGNISQDERKAIFGVLRDEHKAIIREHVESTSEIARLKAVASADASLLAGLAGGDDEFLVADSAASASVSAEQARSAVESDLGLRTVDVRADSGAFVVTGVSDSNASAFAVKVNAVSGAIASVRALPTPAAEATAVAQAEAQAGAESFCPSGISLARASSSAQASAVAAARAEAALKAVAQAKSEAEVKSAMQAAARAIAQARAQSQATVVALGGNVRNVSGNVSSNLTGNVSQNVTGNISGNAAGNVSGNVTGNVSGNVENVTVSENVTGNFSGNVSVPCIQVITSARNPDTSQCMEFPTPCDVPAGWDRVDNCVNATGNLTGLNISIEGNFSGNYTADNATGNFT</sequence>
<evidence type="ECO:0000313" key="3">
    <source>
        <dbReference type="Proteomes" id="UP000732298"/>
    </source>
</evidence>
<gene>
    <name evidence="2" type="ORF">HY544_00400</name>
</gene>
<name>A0A8T3YJG6_9ARCH</name>
<feature type="region of interest" description="Disordered" evidence="1">
    <location>
        <begin position="1"/>
        <end position="21"/>
    </location>
</feature>
<reference evidence="2" key="1">
    <citation type="submission" date="2020-07" db="EMBL/GenBank/DDBJ databases">
        <title>Huge and variable diversity of episymbiotic CPR bacteria and DPANN archaea in groundwater ecosystems.</title>
        <authorList>
            <person name="He C.Y."/>
            <person name="Keren R."/>
            <person name="Whittaker M."/>
            <person name="Farag I.F."/>
            <person name="Doudna J."/>
            <person name="Cate J.H.D."/>
            <person name="Banfield J.F."/>
        </authorList>
    </citation>
    <scope>NUCLEOTIDE SEQUENCE</scope>
    <source>
        <strain evidence="2">NC_groundwater_1296_Ag_S-0.2um_52_80</strain>
    </source>
</reference>
<evidence type="ECO:0000256" key="1">
    <source>
        <dbReference type="SAM" id="MobiDB-lite"/>
    </source>
</evidence>
<proteinExistence type="predicted"/>